<proteinExistence type="predicted"/>
<evidence type="ECO:0000313" key="2">
    <source>
        <dbReference type="Proteomes" id="UP001243009"/>
    </source>
</evidence>
<evidence type="ECO:0000313" key="1">
    <source>
        <dbReference type="EMBL" id="MDO9706812.1"/>
    </source>
</evidence>
<sequence length="137" mass="14656">MLAAALGASLALNLVLGGQLWWRPAGAEHRGRGLDRLVGRIEATLPATDRPRFRAVIEGERDRYAAELAAMRAAGRAVDAAIARDPFDPEALRGALGDWSARWSDFNAAFAGTMVQALEAVSPAGRAQIAAARRHDR</sequence>
<name>A0ABT9DSD1_9PROT</name>
<protein>
    <submittedName>
        <fullName evidence="1">Periplasmic heavy metal sensor</fullName>
    </submittedName>
</protein>
<comment type="caution">
    <text evidence="1">The sequence shown here is derived from an EMBL/GenBank/DDBJ whole genome shotgun (WGS) entry which is preliminary data.</text>
</comment>
<dbReference type="InterPro" id="IPR025961">
    <property type="entry name" value="Metal_resist"/>
</dbReference>
<dbReference type="EMBL" id="JAUTWS010000001">
    <property type="protein sequence ID" value="MDO9706812.1"/>
    <property type="molecule type" value="Genomic_DNA"/>
</dbReference>
<accession>A0ABT9DSD1</accession>
<dbReference type="Pfam" id="PF13801">
    <property type="entry name" value="Metal_resist"/>
    <property type="match status" value="1"/>
</dbReference>
<dbReference type="Proteomes" id="UP001243009">
    <property type="component" value="Unassembled WGS sequence"/>
</dbReference>
<reference evidence="1 2" key="1">
    <citation type="submission" date="2023-08" db="EMBL/GenBank/DDBJ databases">
        <title>The draft genome sequence of Paracraurococcus sp. LOR1-02.</title>
        <authorList>
            <person name="Kingkaew E."/>
            <person name="Tanasupawat S."/>
        </authorList>
    </citation>
    <scope>NUCLEOTIDE SEQUENCE [LARGE SCALE GENOMIC DNA]</scope>
    <source>
        <strain evidence="1 2">LOR1-02</strain>
    </source>
</reference>
<organism evidence="1 2">
    <name type="scientific">Paracraurococcus lichenis</name>
    <dbReference type="NCBI Taxonomy" id="3064888"/>
    <lineage>
        <taxon>Bacteria</taxon>
        <taxon>Pseudomonadati</taxon>
        <taxon>Pseudomonadota</taxon>
        <taxon>Alphaproteobacteria</taxon>
        <taxon>Acetobacterales</taxon>
        <taxon>Roseomonadaceae</taxon>
        <taxon>Paracraurococcus</taxon>
    </lineage>
</organism>
<gene>
    <name evidence="1" type="ORF">Q7A36_00560</name>
</gene>
<keyword evidence="2" id="KW-1185">Reference proteome</keyword>